<protein>
    <recommendedName>
        <fullName evidence="2">Transcription factor TFIIIC triple barrel domain-containing protein</fullName>
    </recommendedName>
</protein>
<feature type="compositionally biased region" description="Acidic residues" evidence="1">
    <location>
        <begin position="116"/>
        <end position="131"/>
    </location>
</feature>
<comment type="caution">
    <text evidence="3">The sequence shown here is derived from an EMBL/GenBank/DDBJ whole genome shotgun (WGS) entry which is preliminary data.</text>
</comment>
<feature type="region of interest" description="Disordered" evidence="1">
    <location>
        <begin position="112"/>
        <end position="131"/>
    </location>
</feature>
<sequence>MSNSDDDEEEEIIVYANFEEGTVEKEVFQANPKLKIIGLDSDSPIVQLRDSTFKGEWNDTIGTKLLLAEDSRPEQVDQTFTVTPEVMLKYKFQCTKTLDLSRIFLKPKSNLKVEEETKDGDDAEANAFETE</sequence>
<evidence type="ECO:0000259" key="2">
    <source>
        <dbReference type="Pfam" id="PF10419"/>
    </source>
</evidence>
<evidence type="ECO:0000313" key="3">
    <source>
        <dbReference type="EMBL" id="KAL0275482.1"/>
    </source>
</evidence>
<dbReference type="PANTHER" id="PTHR21860">
    <property type="entry name" value="TRANSCRIPTION INITIATION FACTOR IIIC TFIIIC , POLYPEPTIDE 6-RELATED"/>
    <property type="match status" value="1"/>
</dbReference>
<dbReference type="Pfam" id="PF10419">
    <property type="entry name" value="TFIIIC_sub6"/>
    <property type="match status" value="1"/>
</dbReference>
<organism evidence="3">
    <name type="scientific">Menopon gallinae</name>
    <name type="common">poultry shaft louse</name>
    <dbReference type="NCBI Taxonomy" id="328185"/>
    <lineage>
        <taxon>Eukaryota</taxon>
        <taxon>Metazoa</taxon>
        <taxon>Ecdysozoa</taxon>
        <taxon>Arthropoda</taxon>
        <taxon>Hexapoda</taxon>
        <taxon>Insecta</taxon>
        <taxon>Pterygota</taxon>
        <taxon>Neoptera</taxon>
        <taxon>Paraneoptera</taxon>
        <taxon>Psocodea</taxon>
        <taxon>Troctomorpha</taxon>
        <taxon>Phthiraptera</taxon>
        <taxon>Amblycera</taxon>
        <taxon>Menoponidae</taxon>
        <taxon>Menopon</taxon>
    </lineage>
</organism>
<name>A0AAW2I1H8_9NEOP</name>
<proteinExistence type="predicted"/>
<dbReference type="GO" id="GO:0000127">
    <property type="term" value="C:transcription factor TFIIIC complex"/>
    <property type="evidence" value="ECO:0007669"/>
    <property type="project" value="TreeGrafter"/>
</dbReference>
<dbReference type="EMBL" id="JARGDH010000002">
    <property type="protein sequence ID" value="KAL0275482.1"/>
    <property type="molecule type" value="Genomic_DNA"/>
</dbReference>
<reference evidence="3" key="1">
    <citation type="journal article" date="2024" name="Gigascience">
        <title>Chromosome-level genome of the poultry shaft louse Menopon gallinae provides insight into the host-switching and adaptive evolution of parasitic lice.</title>
        <authorList>
            <person name="Xu Y."/>
            <person name="Ma L."/>
            <person name="Liu S."/>
            <person name="Liang Y."/>
            <person name="Liu Q."/>
            <person name="He Z."/>
            <person name="Tian L."/>
            <person name="Duan Y."/>
            <person name="Cai W."/>
            <person name="Li H."/>
            <person name="Song F."/>
        </authorList>
    </citation>
    <scope>NUCLEOTIDE SEQUENCE</scope>
    <source>
        <strain evidence="3">Cailab_2023a</strain>
    </source>
</reference>
<accession>A0AAW2I1H8</accession>
<dbReference type="PANTHER" id="PTHR21860:SF2">
    <property type="entry name" value="GENERAL TRANSCRIPTION FACTOR 3C POLYPEPTIDE 6"/>
    <property type="match status" value="1"/>
</dbReference>
<dbReference type="AlphaFoldDB" id="A0AAW2I1H8"/>
<evidence type="ECO:0000256" key="1">
    <source>
        <dbReference type="SAM" id="MobiDB-lite"/>
    </source>
</evidence>
<dbReference type="InterPro" id="IPR042771">
    <property type="entry name" value="GTF3C6-like"/>
</dbReference>
<dbReference type="GO" id="GO:0006383">
    <property type="term" value="P:transcription by RNA polymerase III"/>
    <property type="evidence" value="ECO:0007669"/>
    <property type="project" value="InterPro"/>
</dbReference>
<dbReference type="Gene3D" id="2.60.40.4370">
    <property type="match status" value="1"/>
</dbReference>
<feature type="domain" description="Transcription factor TFIIIC triple barrel" evidence="2">
    <location>
        <begin position="8"/>
        <end position="106"/>
    </location>
</feature>
<gene>
    <name evidence="3" type="ORF">PYX00_003315</name>
</gene>
<dbReference type="InterPro" id="IPR019481">
    <property type="entry name" value="TFIIIC_triple_barrel"/>
</dbReference>